<organism evidence="1 2">
    <name type="scientific">Ladona fulva</name>
    <name type="common">Scarce chaser dragonfly</name>
    <name type="synonym">Libellula fulva</name>
    <dbReference type="NCBI Taxonomy" id="123851"/>
    <lineage>
        <taxon>Eukaryota</taxon>
        <taxon>Metazoa</taxon>
        <taxon>Ecdysozoa</taxon>
        <taxon>Arthropoda</taxon>
        <taxon>Hexapoda</taxon>
        <taxon>Insecta</taxon>
        <taxon>Pterygota</taxon>
        <taxon>Palaeoptera</taxon>
        <taxon>Odonata</taxon>
        <taxon>Epiprocta</taxon>
        <taxon>Anisoptera</taxon>
        <taxon>Libelluloidea</taxon>
        <taxon>Libellulidae</taxon>
        <taxon>Ladona</taxon>
    </lineage>
</organism>
<sequence>MLEMAEEVKHTDREENGVNGCCKDVIGYIAGDLGLIKKEHSLSEELPLETEDI</sequence>
<name>A0A8K0P2U8_LADFU</name>
<reference evidence="1" key="1">
    <citation type="submission" date="2013-04" db="EMBL/GenBank/DDBJ databases">
        <authorList>
            <person name="Qu J."/>
            <person name="Murali S.C."/>
            <person name="Bandaranaike D."/>
            <person name="Bellair M."/>
            <person name="Blankenburg K."/>
            <person name="Chao H."/>
            <person name="Dinh H."/>
            <person name="Doddapaneni H."/>
            <person name="Downs B."/>
            <person name="Dugan-Rocha S."/>
            <person name="Elkadiri S."/>
            <person name="Gnanaolivu R.D."/>
            <person name="Hernandez B."/>
            <person name="Javaid M."/>
            <person name="Jayaseelan J.C."/>
            <person name="Lee S."/>
            <person name="Li M."/>
            <person name="Ming W."/>
            <person name="Munidasa M."/>
            <person name="Muniz J."/>
            <person name="Nguyen L."/>
            <person name="Ongeri F."/>
            <person name="Osuji N."/>
            <person name="Pu L.-L."/>
            <person name="Puazo M."/>
            <person name="Qu C."/>
            <person name="Quiroz J."/>
            <person name="Raj R."/>
            <person name="Weissenberger G."/>
            <person name="Xin Y."/>
            <person name="Zou X."/>
            <person name="Han Y."/>
            <person name="Richards S."/>
            <person name="Worley K."/>
            <person name="Muzny D."/>
            <person name="Gibbs R."/>
        </authorList>
    </citation>
    <scope>NUCLEOTIDE SEQUENCE</scope>
    <source>
        <strain evidence="1">Sampled in the wild</strain>
    </source>
</reference>
<evidence type="ECO:0000313" key="2">
    <source>
        <dbReference type="Proteomes" id="UP000792457"/>
    </source>
</evidence>
<protein>
    <submittedName>
        <fullName evidence="1">Uncharacterized protein</fullName>
    </submittedName>
</protein>
<comment type="caution">
    <text evidence="1">The sequence shown here is derived from an EMBL/GenBank/DDBJ whole genome shotgun (WGS) entry which is preliminary data.</text>
</comment>
<evidence type="ECO:0000313" key="1">
    <source>
        <dbReference type="EMBL" id="KAG8230992.1"/>
    </source>
</evidence>
<reference evidence="1" key="2">
    <citation type="submission" date="2017-10" db="EMBL/GenBank/DDBJ databases">
        <title>Ladona fulva Genome sequencing and assembly.</title>
        <authorList>
            <person name="Murali S."/>
            <person name="Richards S."/>
            <person name="Bandaranaike D."/>
            <person name="Bellair M."/>
            <person name="Blankenburg K."/>
            <person name="Chao H."/>
            <person name="Dinh H."/>
            <person name="Doddapaneni H."/>
            <person name="Dugan-Rocha S."/>
            <person name="Elkadiri S."/>
            <person name="Gnanaolivu R."/>
            <person name="Hernandez B."/>
            <person name="Skinner E."/>
            <person name="Javaid M."/>
            <person name="Lee S."/>
            <person name="Li M."/>
            <person name="Ming W."/>
            <person name="Munidasa M."/>
            <person name="Muniz J."/>
            <person name="Nguyen L."/>
            <person name="Hughes D."/>
            <person name="Osuji N."/>
            <person name="Pu L.-L."/>
            <person name="Puazo M."/>
            <person name="Qu C."/>
            <person name="Quiroz J."/>
            <person name="Raj R."/>
            <person name="Weissenberger G."/>
            <person name="Xin Y."/>
            <person name="Zou X."/>
            <person name="Han Y."/>
            <person name="Worley K."/>
            <person name="Muzny D."/>
            <person name="Gibbs R."/>
        </authorList>
    </citation>
    <scope>NUCLEOTIDE SEQUENCE</scope>
    <source>
        <strain evidence="1">Sampled in the wild</strain>
    </source>
</reference>
<dbReference type="EMBL" id="KZ308520">
    <property type="protein sequence ID" value="KAG8230992.1"/>
    <property type="molecule type" value="Genomic_DNA"/>
</dbReference>
<gene>
    <name evidence="1" type="ORF">J437_LFUL003950</name>
</gene>
<accession>A0A8K0P2U8</accession>
<proteinExistence type="predicted"/>
<keyword evidence="2" id="KW-1185">Reference proteome</keyword>
<dbReference type="AlphaFoldDB" id="A0A8K0P2U8"/>
<dbReference type="Proteomes" id="UP000792457">
    <property type="component" value="Unassembled WGS sequence"/>
</dbReference>